<keyword evidence="3" id="KW-1185">Reference proteome</keyword>
<feature type="region of interest" description="Disordered" evidence="1">
    <location>
        <begin position="58"/>
        <end position="94"/>
    </location>
</feature>
<reference evidence="3" key="1">
    <citation type="journal article" date="2019" name="Curr. Biol.">
        <title>Genome Sequence of Striga asiatica Provides Insight into the Evolution of Plant Parasitism.</title>
        <authorList>
            <person name="Yoshida S."/>
            <person name="Kim S."/>
            <person name="Wafula E.K."/>
            <person name="Tanskanen J."/>
            <person name="Kim Y.M."/>
            <person name="Honaas L."/>
            <person name="Yang Z."/>
            <person name="Spallek T."/>
            <person name="Conn C.E."/>
            <person name="Ichihashi Y."/>
            <person name="Cheong K."/>
            <person name="Cui S."/>
            <person name="Der J.P."/>
            <person name="Gundlach H."/>
            <person name="Jiao Y."/>
            <person name="Hori C."/>
            <person name="Ishida J.K."/>
            <person name="Kasahara H."/>
            <person name="Kiba T."/>
            <person name="Kim M.S."/>
            <person name="Koo N."/>
            <person name="Laohavisit A."/>
            <person name="Lee Y.H."/>
            <person name="Lumba S."/>
            <person name="McCourt P."/>
            <person name="Mortimer J.C."/>
            <person name="Mutuku J.M."/>
            <person name="Nomura T."/>
            <person name="Sasaki-Sekimoto Y."/>
            <person name="Seto Y."/>
            <person name="Wang Y."/>
            <person name="Wakatake T."/>
            <person name="Sakakibara H."/>
            <person name="Demura T."/>
            <person name="Yamaguchi S."/>
            <person name="Yoneyama K."/>
            <person name="Manabe R.I."/>
            <person name="Nelson D.C."/>
            <person name="Schulman A.H."/>
            <person name="Timko M.P."/>
            <person name="dePamphilis C.W."/>
            <person name="Choi D."/>
            <person name="Shirasu K."/>
        </authorList>
    </citation>
    <scope>NUCLEOTIDE SEQUENCE [LARGE SCALE GENOMIC DNA]</scope>
    <source>
        <strain evidence="3">cv. UVA1</strain>
    </source>
</reference>
<proteinExistence type="predicted"/>
<gene>
    <name evidence="2" type="ORF">STAS_16886</name>
</gene>
<feature type="compositionally biased region" description="Basic and acidic residues" evidence="1">
    <location>
        <begin position="74"/>
        <end position="94"/>
    </location>
</feature>
<evidence type="ECO:0000313" key="3">
    <source>
        <dbReference type="Proteomes" id="UP000325081"/>
    </source>
</evidence>
<accession>A0A5A7Q6Z7</accession>
<protein>
    <submittedName>
        <fullName evidence="2">Sigma-70 region 2</fullName>
    </submittedName>
</protein>
<dbReference type="OrthoDB" id="912322at2759"/>
<organism evidence="2 3">
    <name type="scientific">Striga asiatica</name>
    <name type="common">Asiatic witchweed</name>
    <name type="synonym">Buchnera asiatica</name>
    <dbReference type="NCBI Taxonomy" id="4170"/>
    <lineage>
        <taxon>Eukaryota</taxon>
        <taxon>Viridiplantae</taxon>
        <taxon>Streptophyta</taxon>
        <taxon>Embryophyta</taxon>
        <taxon>Tracheophyta</taxon>
        <taxon>Spermatophyta</taxon>
        <taxon>Magnoliopsida</taxon>
        <taxon>eudicotyledons</taxon>
        <taxon>Gunneridae</taxon>
        <taxon>Pentapetalae</taxon>
        <taxon>asterids</taxon>
        <taxon>lamiids</taxon>
        <taxon>Lamiales</taxon>
        <taxon>Orobanchaceae</taxon>
        <taxon>Buchnereae</taxon>
        <taxon>Striga</taxon>
    </lineage>
</organism>
<evidence type="ECO:0000313" key="2">
    <source>
        <dbReference type="EMBL" id="GER40227.1"/>
    </source>
</evidence>
<comment type="caution">
    <text evidence="2">The sequence shown here is derived from an EMBL/GenBank/DDBJ whole genome shotgun (WGS) entry which is preliminary data.</text>
</comment>
<dbReference type="EMBL" id="BKCP01005849">
    <property type="protein sequence ID" value="GER40227.1"/>
    <property type="molecule type" value="Genomic_DNA"/>
</dbReference>
<dbReference type="Proteomes" id="UP000325081">
    <property type="component" value="Unassembled WGS sequence"/>
</dbReference>
<sequence>MRTIFIILGQTTQDSKFINHNMLFVICTVYFQKDFEPPTTGPFAMPSRAKVGMSSISNVKNVPEHRGRHQGSTSKDKEPTLRKDQEVESHHEAECSSACLEEELNEDEVACVEALLEISLQNESPEDVELRASRRLSGQQPELQLDFDCSRALEYIIRGGKH</sequence>
<evidence type="ECO:0000256" key="1">
    <source>
        <dbReference type="SAM" id="MobiDB-lite"/>
    </source>
</evidence>
<dbReference type="AlphaFoldDB" id="A0A5A7Q6Z7"/>
<name>A0A5A7Q6Z7_STRAF</name>